<protein>
    <submittedName>
        <fullName evidence="5">UbiA prenyltransferase family-domain-containing protein</fullName>
    </submittedName>
</protein>
<keyword evidence="4" id="KW-0472">Membrane</keyword>
<evidence type="ECO:0000256" key="4">
    <source>
        <dbReference type="ARBA" id="ARBA00023136"/>
    </source>
</evidence>
<evidence type="ECO:0000256" key="2">
    <source>
        <dbReference type="ARBA" id="ARBA00022692"/>
    </source>
</evidence>
<proteinExistence type="predicted"/>
<sequence>MEDLLVYETLRTYSLNGILNSSYRMIYVKSGQLACGVRYLIWEFTESNFSTFIIPNTAFGVLGALASSVLTPGSQDFSPQPWEILSRIPATLFFNWTMTFIFDLSNQRSSASVQEDSLNKPWRPIPTGKITAQQTRAVTLAMVPLSLGLCYALGVWNEGNLILVLTWLYNDLRGGDTLARDLIIAVEFGLFNSASLQIAAGGRAANMGHGENLLSDIGLRWTALISTVIWTTMQVQDLKDQAGDRVRGRMTLPLVLGERVSRLSIAGFVLFWSGVCAYFWQLPLGAYALPAAAGSIVALRILSKWTPEEDAQLGGGGAFGL</sequence>
<dbReference type="PANTHER" id="PTHR42723:SF1">
    <property type="entry name" value="CHLOROPHYLL SYNTHASE, CHLOROPLASTIC"/>
    <property type="match status" value="1"/>
</dbReference>
<dbReference type="STRING" id="1141098.A0A1Y2E7P6"/>
<evidence type="ECO:0000256" key="1">
    <source>
        <dbReference type="ARBA" id="ARBA00004141"/>
    </source>
</evidence>
<evidence type="ECO:0000313" key="6">
    <source>
        <dbReference type="Proteomes" id="UP000193689"/>
    </source>
</evidence>
<dbReference type="Pfam" id="PF01040">
    <property type="entry name" value="UbiA"/>
    <property type="match status" value="1"/>
</dbReference>
<dbReference type="RefSeq" id="XP_040718205.1">
    <property type="nucleotide sequence ID" value="XM_040865234.1"/>
</dbReference>
<dbReference type="AlphaFoldDB" id="A0A1Y2E7P6"/>
<dbReference type="GO" id="GO:0016765">
    <property type="term" value="F:transferase activity, transferring alkyl or aryl (other than methyl) groups"/>
    <property type="evidence" value="ECO:0007669"/>
    <property type="project" value="InterPro"/>
</dbReference>
<keyword evidence="6" id="KW-1185">Reference proteome</keyword>
<dbReference type="EMBL" id="MCFJ01000004">
    <property type="protein sequence ID" value="ORY67581.1"/>
    <property type="molecule type" value="Genomic_DNA"/>
</dbReference>
<dbReference type="InterPro" id="IPR050475">
    <property type="entry name" value="Prenyltransferase_related"/>
</dbReference>
<dbReference type="PANTHER" id="PTHR42723">
    <property type="entry name" value="CHLOROPHYLL SYNTHASE"/>
    <property type="match status" value="1"/>
</dbReference>
<reference evidence="5 6" key="1">
    <citation type="submission" date="2016-07" db="EMBL/GenBank/DDBJ databases">
        <title>Pervasive Adenine N6-methylation of Active Genes in Fungi.</title>
        <authorList>
            <consortium name="DOE Joint Genome Institute"/>
            <person name="Mondo S.J."/>
            <person name="Dannebaum R.O."/>
            <person name="Kuo R.C."/>
            <person name="Labutti K."/>
            <person name="Haridas S."/>
            <person name="Kuo A."/>
            <person name="Salamov A."/>
            <person name="Ahrendt S.R."/>
            <person name="Lipzen A."/>
            <person name="Sullivan W."/>
            <person name="Andreopoulos W.B."/>
            <person name="Clum A."/>
            <person name="Lindquist E."/>
            <person name="Daum C."/>
            <person name="Ramamoorthy G.K."/>
            <person name="Gryganskyi A."/>
            <person name="Culley D."/>
            <person name="Magnuson J.K."/>
            <person name="James T.Y."/>
            <person name="O'Malley M.A."/>
            <person name="Stajich J.E."/>
            <person name="Spatafora J.W."/>
            <person name="Visel A."/>
            <person name="Grigoriev I.V."/>
        </authorList>
    </citation>
    <scope>NUCLEOTIDE SEQUENCE [LARGE SCALE GENOMIC DNA]</scope>
    <source>
        <strain evidence="5 6">CBS 129021</strain>
    </source>
</reference>
<dbReference type="InParanoid" id="A0A1Y2E7P6"/>
<keyword evidence="5" id="KW-0808">Transferase</keyword>
<comment type="subcellular location">
    <subcellularLocation>
        <location evidence="1">Membrane</location>
        <topology evidence="1">Multi-pass membrane protein</topology>
    </subcellularLocation>
</comment>
<dbReference type="GO" id="GO:0016020">
    <property type="term" value="C:membrane"/>
    <property type="evidence" value="ECO:0007669"/>
    <property type="project" value="UniProtKB-SubCell"/>
</dbReference>
<accession>A0A1Y2E7P6</accession>
<dbReference type="Proteomes" id="UP000193689">
    <property type="component" value="Unassembled WGS sequence"/>
</dbReference>
<comment type="caution">
    <text evidence="5">The sequence shown here is derived from an EMBL/GenBank/DDBJ whole genome shotgun (WGS) entry which is preliminary data.</text>
</comment>
<evidence type="ECO:0000256" key="3">
    <source>
        <dbReference type="ARBA" id="ARBA00022989"/>
    </source>
</evidence>
<dbReference type="CDD" id="cd13965">
    <property type="entry name" value="PT_UbiA_3"/>
    <property type="match status" value="1"/>
</dbReference>
<dbReference type="OrthoDB" id="434972at2759"/>
<dbReference type="InterPro" id="IPR000537">
    <property type="entry name" value="UbiA_prenyltransferase"/>
</dbReference>
<name>A0A1Y2E7P6_9PEZI</name>
<evidence type="ECO:0000313" key="5">
    <source>
        <dbReference type="EMBL" id="ORY67581.1"/>
    </source>
</evidence>
<gene>
    <name evidence="5" type="ORF">BCR38DRAFT_522479</name>
</gene>
<keyword evidence="2" id="KW-0812">Transmembrane</keyword>
<keyword evidence="3" id="KW-1133">Transmembrane helix</keyword>
<dbReference type="GeneID" id="63781446"/>
<organism evidence="5 6">
    <name type="scientific">Pseudomassariella vexata</name>
    <dbReference type="NCBI Taxonomy" id="1141098"/>
    <lineage>
        <taxon>Eukaryota</taxon>
        <taxon>Fungi</taxon>
        <taxon>Dikarya</taxon>
        <taxon>Ascomycota</taxon>
        <taxon>Pezizomycotina</taxon>
        <taxon>Sordariomycetes</taxon>
        <taxon>Xylariomycetidae</taxon>
        <taxon>Amphisphaeriales</taxon>
        <taxon>Pseudomassariaceae</taxon>
        <taxon>Pseudomassariella</taxon>
    </lineage>
</organism>